<name>A0A9Q9AZX2_9PEZI</name>
<evidence type="ECO:0000313" key="2">
    <source>
        <dbReference type="EMBL" id="USW54786.1"/>
    </source>
</evidence>
<accession>A0A9Q9AZX2</accession>
<evidence type="ECO:0000313" key="3">
    <source>
        <dbReference type="Proteomes" id="UP001056384"/>
    </source>
</evidence>
<dbReference type="AlphaFoldDB" id="A0A9Q9AZX2"/>
<sequence length="182" mass="18911">MAGGEKLKGPFSYKVAKKVLSQPDLERLACAFLATENVYQFDHTKAATEFGGSKPDSFKRQIWVITKKIKEAMEKGGDGSDGAEDGETESPSKSKTKAKGKCAAAGGGVGGGRKRKADEEMGDGEGGANGGSARKKVVRNGRGKGKKVGGDGEENGDGGDLLAVKAEGRVEDGEESGEDWLV</sequence>
<dbReference type="Proteomes" id="UP001056384">
    <property type="component" value="Chromosome 6"/>
</dbReference>
<organism evidence="2 3">
    <name type="scientific">Septoria linicola</name>
    <dbReference type="NCBI Taxonomy" id="215465"/>
    <lineage>
        <taxon>Eukaryota</taxon>
        <taxon>Fungi</taxon>
        <taxon>Dikarya</taxon>
        <taxon>Ascomycota</taxon>
        <taxon>Pezizomycotina</taxon>
        <taxon>Dothideomycetes</taxon>
        <taxon>Dothideomycetidae</taxon>
        <taxon>Mycosphaerellales</taxon>
        <taxon>Mycosphaerellaceae</taxon>
        <taxon>Septoria</taxon>
    </lineage>
</organism>
<feature type="compositionally biased region" description="Basic residues" evidence="1">
    <location>
        <begin position="133"/>
        <end position="147"/>
    </location>
</feature>
<protein>
    <submittedName>
        <fullName evidence="2">Uncharacterized protein</fullName>
    </submittedName>
</protein>
<gene>
    <name evidence="2" type="ORF">Slin15195_G081050</name>
</gene>
<reference evidence="2" key="1">
    <citation type="submission" date="2022-06" db="EMBL/GenBank/DDBJ databases">
        <title>Complete genome sequences of two strains of the flax pathogen Septoria linicola.</title>
        <authorList>
            <person name="Lapalu N."/>
            <person name="Simon A."/>
            <person name="Demenou B."/>
            <person name="Paumier D."/>
            <person name="Guillot M.-P."/>
            <person name="Gout L."/>
            <person name="Valade R."/>
        </authorList>
    </citation>
    <scope>NUCLEOTIDE SEQUENCE</scope>
    <source>
        <strain evidence="2">SE15195</strain>
    </source>
</reference>
<feature type="compositionally biased region" description="Acidic residues" evidence="1">
    <location>
        <begin position="172"/>
        <end position="182"/>
    </location>
</feature>
<keyword evidence="3" id="KW-1185">Reference proteome</keyword>
<evidence type="ECO:0000256" key="1">
    <source>
        <dbReference type="SAM" id="MobiDB-lite"/>
    </source>
</evidence>
<feature type="region of interest" description="Disordered" evidence="1">
    <location>
        <begin position="71"/>
        <end position="182"/>
    </location>
</feature>
<dbReference type="EMBL" id="CP099423">
    <property type="protein sequence ID" value="USW54786.1"/>
    <property type="molecule type" value="Genomic_DNA"/>
</dbReference>
<proteinExistence type="predicted"/>
<dbReference type="OrthoDB" id="3649942at2759"/>